<feature type="compositionally biased region" description="Low complexity" evidence="1">
    <location>
        <begin position="101"/>
        <end position="121"/>
    </location>
</feature>
<dbReference type="InterPro" id="IPR018838">
    <property type="entry name" value="ZGRF1-like_N"/>
</dbReference>
<sequence>MSTYHVLWCSMMYKDKKRKTWNDGIVTLDDGGLRAVLYDDRMNKLDTLFLKPNDSLDEGDQVNFDTHIVEMGSPCTAQDLERAYQQQVAAKPTAPQQQHAVLRSRLTRSVTTSRPVLLRPAPIQPSQPSPSLPSSRPPTRHPEVAKPELLPPAPSSPRPSKSRRRSDPSQPDKRDTQPANHGYQPPKKRKTAADYMVGFAPAEPHAVTRAQPPLVTAHAGLSTLESDDDGMHDLDALLERQIDGKDVAGLDDLDALLALDF</sequence>
<protein>
    <recommendedName>
        <fullName evidence="2">5'-3' DNA helicase ZGRF1-like N-terminal domain-containing protein</fullName>
    </recommendedName>
</protein>
<organism evidence="3 4">
    <name type="scientific">Synchytrium endobioticum</name>
    <dbReference type="NCBI Taxonomy" id="286115"/>
    <lineage>
        <taxon>Eukaryota</taxon>
        <taxon>Fungi</taxon>
        <taxon>Fungi incertae sedis</taxon>
        <taxon>Chytridiomycota</taxon>
        <taxon>Chytridiomycota incertae sedis</taxon>
        <taxon>Chytridiomycetes</taxon>
        <taxon>Synchytriales</taxon>
        <taxon>Synchytriaceae</taxon>
        <taxon>Synchytrium</taxon>
    </lineage>
</organism>
<dbReference type="Pfam" id="PF10382">
    <property type="entry name" value="ZGRF1-like_N"/>
    <property type="match status" value="1"/>
</dbReference>
<dbReference type="AlphaFoldDB" id="A0A507CSL4"/>
<reference evidence="3 4" key="1">
    <citation type="journal article" date="2019" name="Sci. Rep.">
        <title>Comparative genomics of chytrid fungi reveal insights into the obligate biotrophic and pathogenic lifestyle of Synchytrium endobioticum.</title>
        <authorList>
            <person name="van de Vossenberg B.T.L.H."/>
            <person name="Warris S."/>
            <person name="Nguyen H.D.T."/>
            <person name="van Gent-Pelzer M.P.E."/>
            <person name="Joly D.L."/>
            <person name="van de Geest H.C."/>
            <person name="Bonants P.J.M."/>
            <person name="Smith D.S."/>
            <person name="Levesque C.A."/>
            <person name="van der Lee T.A.J."/>
        </authorList>
    </citation>
    <scope>NUCLEOTIDE SEQUENCE [LARGE SCALE GENOMIC DNA]</scope>
    <source>
        <strain evidence="3 4">MB42</strain>
    </source>
</reference>
<feature type="region of interest" description="Disordered" evidence="1">
    <location>
        <begin position="91"/>
        <end position="190"/>
    </location>
</feature>
<evidence type="ECO:0000313" key="3">
    <source>
        <dbReference type="EMBL" id="TPX42051.1"/>
    </source>
</evidence>
<dbReference type="GO" id="GO:0006302">
    <property type="term" value="P:double-strand break repair"/>
    <property type="evidence" value="ECO:0007669"/>
    <property type="project" value="TreeGrafter"/>
</dbReference>
<accession>A0A507CSL4</accession>
<dbReference type="STRING" id="286115.A0A507CSL4"/>
<gene>
    <name evidence="3" type="ORF">SeMB42_g05303</name>
</gene>
<proteinExistence type="predicted"/>
<name>A0A507CSL4_9FUNG</name>
<feature type="compositionally biased region" description="Pro residues" evidence="1">
    <location>
        <begin position="122"/>
        <end position="131"/>
    </location>
</feature>
<dbReference type="GO" id="GO:0035861">
    <property type="term" value="C:site of double-strand break"/>
    <property type="evidence" value="ECO:0007669"/>
    <property type="project" value="TreeGrafter"/>
</dbReference>
<dbReference type="GO" id="GO:0005634">
    <property type="term" value="C:nucleus"/>
    <property type="evidence" value="ECO:0007669"/>
    <property type="project" value="TreeGrafter"/>
</dbReference>
<dbReference type="PANTHER" id="PTHR28535:SF1">
    <property type="entry name" value="PROTEIN ZGRF1"/>
    <property type="match status" value="1"/>
</dbReference>
<feature type="compositionally biased region" description="Basic and acidic residues" evidence="1">
    <location>
        <begin position="165"/>
        <end position="176"/>
    </location>
</feature>
<evidence type="ECO:0000313" key="4">
    <source>
        <dbReference type="Proteomes" id="UP000317494"/>
    </source>
</evidence>
<dbReference type="InterPro" id="IPR052800">
    <property type="entry name" value="DNA_Repair_Helicase_ZGRF1"/>
</dbReference>
<evidence type="ECO:0000259" key="2">
    <source>
        <dbReference type="Pfam" id="PF10382"/>
    </source>
</evidence>
<evidence type="ECO:0000256" key="1">
    <source>
        <dbReference type="SAM" id="MobiDB-lite"/>
    </source>
</evidence>
<dbReference type="Proteomes" id="UP000317494">
    <property type="component" value="Unassembled WGS sequence"/>
</dbReference>
<dbReference type="EMBL" id="QEAN01000247">
    <property type="protein sequence ID" value="TPX42051.1"/>
    <property type="molecule type" value="Genomic_DNA"/>
</dbReference>
<keyword evidence="4" id="KW-1185">Reference proteome</keyword>
<feature type="domain" description="5'-3' DNA helicase ZGRF1-like N-terminal" evidence="2">
    <location>
        <begin position="3"/>
        <end position="73"/>
    </location>
</feature>
<comment type="caution">
    <text evidence="3">The sequence shown here is derived from an EMBL/GenBank/DDBJ whole genome shotgun (WGS) entry which is preliminary data.</text>
</comment>
<dbReference type="VEuPathDB" id="FungiDB:SeMB42_g05303"/>
<dbReference type="PANTHER" id="PTHR28535">
    <property type="entry name" value="ZINC FINGER GRF-TYPE CONTAINING 1"/>
    <property type="match status" value="1"/>
</dbReference>